<accession>A0A9D1YZR1</accession>
<dbReference type="Pfam" id="PF00534">
    <property type="entry name" value="Glycos_transf_1"/>
    <property type="match status" value="1"/>
</dbReference>
<protein>
    <submittedName>
        <fullName evidence="3">Glycosyltransferase family 4 protein</fullName>
    </submittedName>
</protein>
<evidence type="ECO:0000313" key="4">
    <source>
        <dbReference type="Proteomes" id="UP000886844"/>
    </source>
</evidence>
<dbReference type="InterPro" id="IPR001296">
    <property type="entry name" value="Glyco_trans_1"/>
</dbReference>
<dbReference type="PANTHER" id="PTHR46401:SF2">
    <property type="entry name" value="GLYCOSYLTRANSFERASE WBBK-RELATED"/>
    <property type="match status" value="1"/>
</dbReference>
<dbReference type="GO" id="GO:0009103">
    <property type="term" value="P:lipopolysaccharide biosynthetic process"/>
    <property type="evidence" value="ECO:0007669"/>
    <property type="project" value="TreeGrafter"/>
</dbReference>
<proteinExistence type="predicted"/>
<name>A0A9D1YZR1_9BACT</name>
<comment type="caution">
    <text evidence="3">The sequence shown here is derived from an EMBL/GenBank/DDBJ whole genome shotgun (WGS) entry which is preliminary data.</text>
</comment>
<sequence length="364" mass="42306">MDKLFFLANWGEERQKAWSGSYHGLYTALQQCFAIREIGLKARRGLSDKIRYNIFKANDMYLSRIRQYQKQAAPLLKQERGVPVFQFEEVAFNSELHPTYIYQDLSASYVKYLSESDPELFKRSGFAMNSPYAMRKRCRMQMEYYRSCSGIFTMGKWIRRDLIERCGIDPEKVHHVGGGINLDPRLIHPAGRENNRILFVGRDFLRKGGYLVYEAFRLLKSEMPDLELYVAGPPADPIQQPVEGYHYLGDCDHATLSGLFNRCDVFCMPSYFEAYGLVFIEALAYGLPCIGRNVCEMPYFIEPGETGLLLEEDRAEKLASLLQELLHNERIKKNVIARRDDYLREYAWDTVAERIHHVVTNNTH</sequence>
<keyword evidence="1" id="KW-0808">Transferase</keyword>
<evidence type="ECO:0000256" key="1">
    <source>
        <dbReference type="ARBA" id="ARBA00022679"/>
    </source>
</evidence>
<dbReference type="SUPFAM" id="SSF53756">
    <property type="entry name" value="UDP-Glycosyltransferase/glycogen phosphorylase"/>
    <property type="match status" value="1"/>
</dbReference>
<dbReference type="CDD" id="cd03801">
    <property type="entry name" value="GT4_PimA-like"/>
    <property type="match status" value="1"/>
</dbReference>
<evidence type="ECO:0000259" key="2">
    <source>
        <dbReference type="Pfam" id="PF00534"/>
    </source>
</evidence>
<dbReference type="Gene3D" id="3.40.50.2000">
    <property type="entry name" value="Glycogen Phosphorylase B"/>
    <property type="match status" value="2"/>
</dbReference>
<organism evidence="3 4">
    <name type="scientific">Candidatus Alistipes intestinigallinarum</name>
    <dbReference type="NCBI Taxonomy" id="2838440"/>
    <lineage>
        <taxon>Bacteria</taxon>
        <taxon>Pseudomonadati</taxon>
        <taxon>Bacteroidota</taxon>
        <taxon>Bacteroidia</taxon>
        <taxon>Bacteroidales</taxon>
        <taxon>Rikenellaceae</taxon>
        <taxon>Alistipes</taxon>
    </lineage>
</organism>
<dbReference type="EMBL" id="DXDA01000049">
    <property type="protein sequence ID" value="HIY68904.1"/>
    <property type="molecule type" value="Genomic_DNA"/>
</dbReference>
<gene>
    <name evidence="3" type="ORF">H9828_05775</name>
</gene>
<reference evidence="3" key="1">
    <citation type="journal article" date="2021" name="PeerJ">
        <title>Extensive microbial diversity within the chicken gut microbiome revealed by metagenomics and culture.</title>
        <authorList>
            <person name="Gilroy R."/>
            <person name="Ravi A."/>
            <person name="Getino M."/>
            <person name="Pursley I."/>
            <person name="Horton D.L."/>
            <person name="Alikhan N.F."/>
            <person name="Baker D."/>
            <person name="Gharbi K."/>
            <person name="Hall N."/>
            <person name="Watson M."/>
            <person name="Adriaenssens E.M."/>
            <person name="Foster-Nyarko E."/>
            <person name="Jarju S."/>
            <person name="Secka A."/>
            <person name="Antonio M."/>
            <person name="Oren A."/>
            <person name="Chaudhuri R.R."/>
            <person name="La Ragione R."/>
            <person name="Hildebrand F."/>
            <person name="Pallen M.J."/>
        </authorList>
    </citation>
    <scope>NUCLEOTIDE SEQUENCE</scope>
    <source>
        <strain evidence="3">5134</strain>
    </source>
</reference>
<evidence type="ECO:0000313" key="3">
    <source>
        <dbReference type="EMBL" id="HIY68904.1"/>
    </source>
</evidence>
<dbReference type="Proteomes" id="UP000886844">
    <property type="component" value="Unassembled WGS sequence"/>
</dbReference>
<dbReference type="AlphaFoldDB" id="A0A9D1YZR1"/>
<feature type="domain" description="Glycosyl transferase family 1" evidence="2">
    <location>
        <begin position="192"/>
        <end position="335"/>
    </location>
</feature>
<reference evidence="3" key="2">
    <citation type="submission" date="2021-04" db="EMBL/GenBank/DDBJ databases">
        <authorList>
            <person name="Gilroy R."/>
        </authorList>
    </citation>
    <scope>NUCLEOTIDE SEQUENCE</scope>
    <source>
        <strain evidence="3">5134</strain>
    </source>
</reference>
<dbReference type="PANTHER" id="PTHR46401">
    <property type="entry name" value="GLYCOSYLTRANSFERASE WBBK-RELATED"/>
    <property type="match status" value="1"/>
</dbReference>
<dbReference type="GO" id="GO:0016757">
    <property type="term" value="F:glycosyltransferase activity"/>
    <property type="evidence" value="ECO:0007669"/>
    <property type="project" value="InterPro"/>
</dbReference>